<feature type="transmembrane region" description="Helical" evidence="1">
    <location>
        <begin position="12"/>
        <end position="34"/>
    </location>
</feature>
<feature type="transmembrane region" description="Helical" evidence="1">
    <location>
        <begin position="272"/>
        <end position="295"/>
    </location>
</feature>
<protein>
    <submittedName>
        <fullName evidence="2">NnrS family protein</fullName>
    </submittedName>
</protein>
<feature type="transmembrane region" description="Helical" evidence="1">
    <location>
        <begin position="146"/>
        <end position="165"/>
    </location>
</feature>
<reference evidence="2" key="1">
    <citation type="submission" date="2023-03" db="EMBL/GenBank/DDBJ databases">
        <title>Multiphase analysis and comparison of six strains from genera Psychromarinibacter, Lutimaribacter, and Maritimibacter, including a novel species: Psychromarinibacter sediminicola sp. nov.</title>
        <authorList>
            <person name="Wang Y.-H."/>
            <person name="Ye M.-Q."/>
            <person name="Du Z.-J."/>
        </authorList>
    </citation>
    <scope>NUCLEOTIDE SEQUENCE</scope>
    <source>
        <strain evidence="2">C21-152</strain>
    </source>
</reference>
<feature type="transmembrane region" description="Helical" evidence="1">
    <location>
        <begin position="367"/>
        <end position="389"/>
    </location>
</feature>
<feature type="transmembrane region" description="Helical" evidence="1">
    <location>
        <begin position="114"/>
        <end position="134"/>
    </location>
</feature>
<feature type="transmembrane region" description="Helical" evidence="1">
    <location>
        <begin position="301"/>
        <end position="320"/>
    </location>
</feature>
<keyword evidence="3" id="KW-1185">Reference proteome</keyword>
<dbReference type="EMBL" id="JARGYC010000102">
    <property type="protein sequence ID" value="MDF0603547.1"/>
    <property type="molecule type" value="Genomic_DNA"/>
</dbReference>
<dbReference type="Proteomes" id="UP001220964">
    <property type="component" value="Unassembled WGS sequence"/>
</dbReference>
<dbReference type="RefSeq" id="WP_275569663.1">
    <property type="nucleotide sequence ID" value="NZ_JARGYC010000102.1"/>
</dbReference>
<dbReference type="AlphaFoldDB" id="A0AAE3TAT2"/>
<feature type="transmembrane region" description="Helical" evidence="1">
    <location>
        <begin position="54"/>
        <end position="78"/>
    </location>
</feature>
<keyword evidence="1" id="KW-0472">Membrane</keyword>
<sequence>MTAALRRVLSEGFRVFFLCAGLFGVFAGVAWGLYLGVHTMGGLITELPYSMAPHYWHGHEMIFGFASAAIGGFLLTAVPNWTGGTLAKPLFIGTVAALWLAGRLAMWYSASLPGALVAAADLSFVPVIMAQVAWQLTKRPKPQNVMFLLFLTLFWTGNLLTHLDWLGVSGYTLEQGLYGGLLAVCAMISVLGGRVTPAFTRNAMRREDAPEAAWPVSRPWLERAAVPLALLLPVPVLAGAFAWAAPLALALGAVQIVRLTGWRPGWALRQPILIALHSGLAMLGLGLILWGAAVFGYGSEVAALHVLGIGAVGGMTLAVMSRAALGHSGRDLVAPGPVALAYALIPLATLLRWLGSALSGGWYFPTVLASAALWSLAFALFTAALWPALTGPRRKD</sequence>
<gene>
    <name evidence="2" type="ORF">P1J78_22715</name>
</gene>
<organism evidence="2 3">
    <name type="scientific">Psychromarinibacter sediminicola</name>
    <dbReference type="NCBI Taxonomy" id="3033385"/>
    <lineage>
        <taxon>Bacteria</taxon>
        <taxon>Pseudomonadati</taxon>
        <taxon>Pseudomonadota</taxon>
        <taxon>Alphaproteobacteria</taxon>
        <taxon>Rhodobacterales</taxon>
        <taxon>Paracoccaceae</taxon>
        <taxon>Psychromarinibacter</taxon>
    </lineage>
</organism>
<name>A0AAE3TAT2_9RHOB</name>
<comment type="caution">
    <text evidence="2">The sequence shown here is derived from an EMBL/GenBank/DDBJ whole genome shotgun (WGS) entry which is preliminary data.</text>
</comment>
<evidence type="ECO:0000256" key="1">
    <source>
        <dbReference type="SAM" id="Phobius"/>
    </source>
</evidence>
<feature type="transmembrane region" description="Helical" evidence="1">
    <location>
        <begin position="177"/>
        <end position="199"/>
    </location>
</feature>
<accession>A0AAE3TAT2</accession>
<proteinExistence type="predicted"/>
<evidence type="ECO:0000313" key="2">
    <source>
        <dbReference type="EMBL" id="MDF0603547.1"/>
    </source>
</evidence>
<keyword evidence="1" id="KW-1133">Transmembrane helix</keyword>
<feature type="transmembrane region" description="Helical" evidence="1">
    <location>
        <begin position="90"/>
        <end position="108"/>
    </location>
</feature>
<dbReference type="InterPro" id="IPR010266">
    <property type="entry name" value="NnrS"/>
</dbReference>
<keyword evidence="1" id="KW-0812">Transmembrane</keyword>
<feature type="transmembrane region" description="Helical" evidence="1">
    <location>
        <begin position="332"/>
        <end position="355"/>
    </location>
</feature>
<dbReference type="Pfam" id="PF05940">
    <property type="entry name" value="NnrS"/>
    <property type="match status" value="1"/>
</dbReference>
<evidence type="ECO:0000313" key="3">
    <source>
        <dbReference type="Proteomes" id="UP001220964"/>
    </source>
</evidence>